<evidence type="ECO:0000313" key="2">
    <source>
        <dbReference type="EMBL" id="KAF2226506.1"/>
    </source>
</evidence>
<keyword evidence="3" id="KW-1185">Reference proteome</keyword>
<dbReference type="AlphaFoldDB" id="A0A6A6GL95"/>
<protein>
    <submittedName>
        <fullName evidence="2">Uncharacterized protein</fullName>
    </submittedName>
</protein>
<dbReference type="Proteomes" id="UP000799538">
    <property type="component" value="Unassembled WGS sequence"/>
</dbReference>
<feature type="compositionally biased region" description="Basic and acidic residues" evidence="1">
    <location>
        <begin position="327"/>
        <end position="352"/>
    </location>
</feature>
<dbReference type="OrthoDB" id="5332316at2759"/>
<feature type="region of interest" description="Disordered" evidence="1">
    <location>
        <begin position="319"/>
        <end position="367"/>
    </location>
</feature>
<name>A0A6A6GL95_9PEZI</name>
<reference evidence="3" key="1">
    <citation type="journal article" date="2020" name="Stud. Mycol.">
        <title>101 Dothideomycetes genomes: A test case for predicting lifestyles and emergence of pathogens.</title>
        <authorList>
            <person name="Haridas S."/>
            <person name="Albert R."/>
            <person name="Binder M."/>
            <person name="Bloem J."/>
            <person name="LaButti K."/>
            <person name="Salamov A."/>
            <person name="Andreopoulos B."/>
            <person name="Baker S."/>
            <person name="Barry K."/>
            <person name="Bills G."/>
            <person name="Bluhm B."/>
            <person name="Cannon C."/>
            <person name="Castanera R."/>
            <person name="Culley D."/>
            <person name="Daum C."/>
            <person name="Ezra D."/>
            <person name="Gonzalez J."/>
            <person name="Henrissat B."/>
            <person name="Kuo A."/>
            <person name="Liang C."/>
            <person name="Lipzen A."/>
            <person name="Lutzoni F."/>
            <person name="Magnuson J."/>
            <person name="Mondo S."/>
            <person name="Nolan M."/>
            <person name="Ohm R."/>
            <person name="Pangilinan J."/>
            <person name="Park H.-J."/>
            <person name="Ramirez L."/>
            <person name="Alfaro M."/>
            <person name="Sun H."/>
            <person name="Tritt A."/>
            <person name="Yoshinaga Y."/>
            <person name="Zwiers L.-H."/>
            <person name="Turgeon B."/>
            <person name="Goodwin S."/>
            <person name="Spatafora J."/>
            <person name="Crous P."/>
            <person name="Grigoriev I."/>
        </authorList>
    </citation>
    <scope>NUCLEOTIDE SEQUENCE [LARGE SCALE GENOMIC DNA]</scope>
    <source>
        <strain evidence="3">CECT 20119</strain>
    </source>
</reference>
<organism evidence="2 3">
    <name type="scientific">Elsinoe ampelina</name>
    <dbReference type="NCBI Taxonomy" id="302913"/>
    <lineage>
        <taxon>Eukaryota</taxon>
        <taxon>Fungi</taxon>
        <taxon>Dikarya</taxon>
        <taxon>Ascomycota</taxon>
        <taxon>Pezizomycotina</taxon>
        <taxon>Dothideomycetes</taxon>
        <taxon>Dothideomycetidae</taxon>
        <taxon>Myriangiales</taxon>
        <taxon>Elsinoaceae</taxon>
        <taxon>Elsinoe</taxon>
    </lineage>
</organism>
<evidence type="ECO:0000313" key="3">
    <source>
        <dbReference type="Proteomes" id="UP000799538"/>
    </source>
</evidence>
<gene>
    <name evidence="2" type="ORF">BDZ85DRAFT_316019</name>
</gene>
<proteinExistence type="predicted"/>
<dbReference type="EMBL" id="ML992502">
    <property type="protein sequence ID" value="KAF2226506.1"/>
    <property type="molecule type" value="Genomic_DNA"/>
</dbReference>
<accession>A0A6A6GL95</accession>
<sequence>MDSLQFASKPTKQKSEELLAKLFPEEYAAKKNKEEIERRLQQLKGLVSIERPKRQPKVDSAVKPAIEIASKTAIEPAVEHTVKPVSQEQEDEANEKPKLDIDKTRWEKKQEVQGPKGFLRFESASVNLVPEDFYRLMPQSKHLEGWHLRMGAIEKIVPGRDLDTLQRTDHYYLVFESLRSAKEYRDRAHRIAELYDICGPFAHVSDKPVPGDLLLPGENPDQLAKLYTLGPHGKSLDLRLIKAHHPKYMEHDGGYSAIIKRPWRPPAEVIIRAGISHLSFRPLRTAFYKAELRRNMPWTGDEFGAFKLYLWNPRWLSKKAQEAGNKPSKDTKDQPVPTDEREAGKDENGDKHGPKRPQTFLTVPRHQ</sequence>
<evidence type="ECO:0000256" key="1">
    <source>
        <dbReference type="SAM" id="MobiDB-lite"/>
    </source>
</evidence>